<dbReference type="GeneID" id="10328882"/>
<dbReference type="Proteomes" id="UP000006527">
    <property type="component" value="Segment"/>
</dbReference>
<organism evidence="2 3">
    <name type="scientific">Synechococcus phage S-SSM7</name>
    <dbReference type="NCBI Taxonomy" id="445686"/>
    <lineage>
        <taxon>Viruses</taxon>
        <taxon>Duplodnaviria</taxon>
        <taxon>Heunggongvirae</taxon>
        <taxon>Uroviricota</taxon>
        <taxon>Caudoviricetes</taxon>
        <taxon>Pantevenvirales</taxon>
        <taxon>Kyanoviridae</taxon>
        <taxon>Lipsvirus</taxon>
        <taxon>Lipsvirus ssm7</taxon>
    </lineage>
</organism>
<sequence length="81" mass="9127">MGEYSGSSPMGDGRNVAGSKYTGDAKQGKVEINQEEYKKVLKKYKKIKKYMRSSLFEIRTMDGTEKVVSQLNKEANEIEGN</sequence>
<dbReference type="RefSeq" id="YP_004324365.1">
    <property type="nucleotide sequence ID" value="NC_015287.1"/>
</dbReference>
<proteinExistence type="predicted"/>
<accession>E3SLN0</accession>
<evidence type="ECO:0000256" key="1">
    <source>
        <dbReference type="SAM" id="MobiDB-lite"/>
    </source>
</evidence>
<dbReference type="EMBL" id="GU071098">
    <property type="protein sequence ID" value="ADO98378.1"/>
    <property type="molecule type" value="Genomic_DNA"/>
</dbReference>
<protein>
    <submittedName>
        <fullName evidence="2">Uncharacterized protein</fullName>
    </submittedName>
</protein>
<feature type="region of interest" description="Disordered" evidence="1">
    <location>
        <begin position="1"/>
        <end position="28"/>
    </location>
</feature>
<dbReference type="KEGG" id="vg:10328882"/>
<name>E3SLN0_9CAUD</name>
<gene>
    <name evidence="2" type="ORF">SSSM7_317</name>
</gene>
<evidence type="ECO:0000313" key="3">
    <source>
        <dbReference type="Proteomes" id="UP000006527"/>
    </source>
</evidence>
<keyword evidence="3" id="KW-1185">Reference proteome</keyword>
<reference evidence="2 3" key="1">
    <citation type="journal article" date="2010" name="Environ. Microbiol.">
        <title>Genomic analysis of oceanic cyanobacterial myoviruses compared with T4-like myoviruses from diverse hosts and environments.</title>
        <authorList>
            <person name="Sullivan M.B."/>
            <person name="Huang K.H."/>
            <person name="Ignacio-Espinoza J.C."/>
            <person name="Berlin A.M."/>
            <person name="Kelly L."/>
            <person name="Weigele P.R."/>
            <person name="DeFrancesco A.S."/>
            <person name="Kern S.E."/>
            <person name="Thompson L.R."/>
            <person name="Young S."/>
            <person name="Yandava C."/>
            <person name="Fu R."/>
            <person name="Krastins B."/>
            <person name="Chase M."/>
            <person name="Sarracino D."/>
            <person name="Osburne M.S."/>
            <person name="Henn M.R."/>
            <person name="Chisholm S.W."/>
        </authorList>
    </citation>
    <scope>NUCLEOTIDE SEQUENCE [LARGE SCALE GENOMIC DNA]</scope>
    <source>
        <strain evidence="2">8109-3</strain>
    </source>
</reference>
<evidence type="ECO:0000313" key="2">
    <source>
        <dbReference type="EMBL" id="ADO98378.1"/>
    </source>
</evidence>